<protein>
    <submittedName>
        <fullName evidence="1">Reverse transcriptase (RNA-dependent DNA polymerase)</fullName>
    </submittedName>
</protein>
<gene>
    <name evidence="1" type="ORF">TvY486_0028340</name>
</gene>
<evidence type="ECO:0000313" key="1">
    <source>
        <dbReference type="EMBL" id="CCD20067.1"/>
    </source>
</evidence>
<accession>F9WR83</accession>
<evidence type="ECO:0000313" key="2">
    <source>
        <dbReference type="Proteomes" id="UP000009027"/>
    </source>
</evidence>
<dbReference type="EMBL" id="CAEX01004778">
    <property type="protein sequence ID" value="CCD20067.1"/>
    <property type="molecule type" value="Genomic_DNA"/>
</dbReference>
<keyword evidence="1" id="KW-0548">Nucleotidyltransferase</keyword>
<organism evidence="1 2">
    <name type="scientific">Trypanosoma vivax (strain Y486)</name>
    <dbReference type="NCBI Taxonomy" id="1055687"/>
    <lineage>
        <taxon>Eukaryota</taxon>
        <taxon>Discoba</taxon>
        <taxon>Euglenozoa</taxon>
        <taxon>Kinetoplastea</taxon>
        <taxon>Metakinetoplastina</taxon>
        <taxon>Trypanosomatida</taxon>
        <taxon>Trypanosomatidae</taxon>
        <taxon>Trypanosoma</taxon>
        <taxon>Duttonella</taxon>
    </lineage>
</organism>
<keyword evidence="1" id="KW-0808">Transferase</keyword>
<keyword evidence="2" id="KW-1185">Reference proteome</keyword>
<keyword evidence="1" id="KW-0695">RNA-directed DNA polymerase</keyword>
<dbReference type="Proteomes" id="UP000009027">
    <property type="component" value="Unassembled WGS sequence"/>
</dbReference>
<proteinExistence type="predicted"/>
<dbReference type="VEuPathDB" id="TriTrypDB:TvY486_0028340"/>
<dbReference type="AlphaFoldDB" id="F9WR83"/>
<name>F9WR83_TRYVY</name>
<sequence length="421" mass="46801">MLAAVMVQKRQKHRAVRSCASNRQPPAYCCAVVLPSAAPPRTEAWVRRPSRCKRCARQSRYVAIRANCSLIERLNCIPGLQRGFFADDLTIVCTSADLGGIQKTIQQGLDCITNWLAEKVEYTLFGARETNLLSLKVGETVLKEERAPKLLGLTVQPHKGLSKHVLSMKGAPSTRLMQLGAVASPEWGPEREKLRAFCFALVRAKMCYGVASRWFDASLSDRKRLERVRAQAAHVAAGISKAANRVDALREARLKPINEVAHRRALEYYLQLKAKGPVHAKVPDSIFPPEHPIHVRRAKVHQLYSIIDRPEKPHDATVLQWARRIHFNIATPGGLKADAPEKDKKVHTMRGVRRFRDFDYQVWADGAVVLDVLSGAGALVYPKVGRREKVVLGAGSLACSYRAECVAMEAGLKRLVGMSLN</sequence>
<dbReference type="GO" id="GO:0003964">
    <property type="term" value="F:RNA-directed DNA polymerase activity"/>
    <property type="evidence" value="ECO:0007669"/>
    <property type="project" value="UniProtKB-KW"/>
</dbReference>
<reference evidence="1 2" key="1">
    <citation type="journal article" date="2012" name="Proc. Natl. Acad. Sci. U.S.A.">
        <title>Antigenic diversity is generated by distinct evolutionary mechanisms in African trypanosome species.</title>
        <authorList>
            <person name="Jackson A.P."/>
            <person name="Berry A."/>
            <person name="Aslett M."/>
            <person name="Allison H.C."/>
            <person name="Burton P."/>
            <person name="Vavrova-Anderson J."/>
            <person name="Brown R."/>
            <person name="Browne H."/>
            <person name="Corton N."/>
            <person name="Hauser H."/>
            <person name="Gamble J."/>
            <person name="Gilderthorp R."/>
            <person name="Marcello L."/>
            <person name="McQuillan J."/>
            <person name="Otto T.D."/>
            <person name="Quail M.A."/>
            <person name="Sanders M.J."/>
            <person name="van Tonder A."/>
            <person name="Ginger M.L."/>
            <person name="Field M.C."/>
            <person name="Barry J.D."/>
            <person name="Hertz-Fowler C."/>
            <person name="Berriman M."/>
        </authorList>
    </citation>
    <scope>NUCLEOTIDE SEQUENCE</scope>
    <source>
        <strain evidence="1 2">Y486</strain>
    </source>
</reference>